<feature type="domain" description="Tyrosine specific protein phosphatases" evidence="2">
    <location>
        <begin position="117"/>
        <end position="152"/>
    </location>
</feature>
<dbReference type="Pfam" id="PF03162">
    <property type="entry name" value="Y_phosphatase2"/>
    <property type="match status" value="1"/>
</dbReference>
<protein>
    <submittedName>
        <fullName evidence="3">Protein tyrosine phosphatase (PTP) superfamily phosphohydrolase (DUF442 family)</fullName>
    </submittedName>
</protein>
<proteinExistence type="inferred from homology"/>
<dbReference type="PANTHER" id="PTHR31126">
    <property type="entry name" value="TYROSINE-PROTEIN PHOSPHATASE"/>
    <property type="match status" value="1"/>
</dbReference>
<dbReference type="PANTHER" id="PTHR31126:SF72">
    <property type="entry name" value="DUAL SPECIFICITY PROTEIN PHOSPHATASE TPBA"/>
    <property type="match status" value="1"/>
</dbReference>
<dbReference type="RefSeq" id="WP_307261071.1">
    <property type="nucleotide sequence ID" value="NZ_JAUSVL010000001.1"/>
</dbReference>
<dbReference type="InterPro" id="IPR000387">
    <property type="entry name" value="Tyr_Pase_dom"/>
</dbReference>
<evidence type="ECO:0000256" key="1">
    <source>
        <dbReference type="ARBA" id="ARBA00009580"/>
    </source>
</evidence>
<keyword evidence="4" id="KW-1185">Reference proteome</keyword>
<comment type="caution">
    <text evidence="3">The sequence shown here is derived from an EMBL/GenBank/DDBJ whole genome shotgun (WGS) entry which is preliminary data.</text>
</comment>
<dbReference type="InterPro" id="IPR004861">
    <property type="entry name" value="Siw14-like"/>
</dbReference>
<accession>A0AAE4ANN4</accession>
<dbReference type="SUPFAM" id="SSF52799">
    <property type="entry name" value="(Phosphotyrosine protein) phosphatases II"/>
    <property type="match status" value="1"/>
</dbReference>
<sequence length="207" mass="23401">MIRKAIVSASLIALVILHNGCRSTDGDGIDAAPPAVDRRAAWAKPVEISGVPNLHRLNEHLYRSAQPSSAGFKNLEKQLGVRSVVCLRQFHNNIDEAQDTLLRVYYVPFSPWSATEDDVIRALRIIARQQEGPFLVHCLHGADRTGLVCAAYRVVFDNWTPEEARDEMVKGGYGFHELWRNIPELLLKMDFDKIRRQVLSSEENAQR</sequence>
<reference evidence="3" key="1">
    <citation type="submission" date="2023-07" db="EMBL/GenBank/DDBJ databases">
        <title>Genomic Encyclopedia of Type Strains, Phase IV (KMG-IV): sequencing the most valuable type-strain genomes for metagenomic binning, comparative biology and taxonomic classification.</title>
        <authorList>
            <person name="Goeker M."/>
        </authorList>
    </citation>
    <scope>NUCLEOTIDE SEQUENCE</scope>
    <source>
        <strain evidence="3">DSM 24202</strain>
    </source>
</reference>
<dbReference type="GO" id="GO:0016791">
    <property type="term" value="F:phosphatase activity"/>
    <property type="evidence" value="ECO:0007669"/>
    <property type="project" value="TreeGrafter"/>
</dbReference>
<organism evidence="3 4">
    <name type="scientific">Oligosphaera ethanolica</name>
    <dbReference type="NCBI Taxonomy" id="760260"/>
    <lineage>
        <taxon>Bacteria</taxon>
        <taxon>Pseudomonadati</taxon>
        <taxon>Lentisphaerota</taxon>
        <taxon>Oligosphaeria</taxon>
        <taxon>Oligosphaerales</taxon>
        <taxon>Oligosphaeraceae</taxon>
        <taxon>Oligosphaera</taxon>
    </lineage>
</organism>
<dbReference type="EMBL" id="JAUSVL010000001">
    <property type="protein sequence ID" value="MDQ0289615.1"/>
    <property type="molecule type" value="Genomic_DNA"/>
</dbReference>
<dbReference type="Proteomes" id="UP001238163">
    <property type="component" value="Unassembled WGS sequence"/>
</dbReference>
<dbReference type="InterPro" id="IPR029021">
    <property type="entry name" value="Prot-tyrosine_phosphatase-like"/>
</dbReference>
<dbReference type="InterPro" id="IPR016130">
    <property type="entry name" value="Tyr_Pase_AS"/>
</dbReference>
<dbReference type="PROSITE" id="PS00383">
    <property type="entry name" value="TYR_PHOSPHATASE_1"/>
    <property type="match status" value="1"/>
</dbReference>
<evidence type="ECO:0000313" key="4">
    <source>
        <dbReference type="Proteomes" id="UP001238163"/>
    </source>
</evidence>
<dbReference type="Gene3D" id="3.90.190.10">
    <property type="entry name" value="Protein tyrosine phosphatase superfamily"/>
    <property type="match status" value="1"/>
</dbReference>
<gene>
    <name evidence="3" type="ORF">J3R75_001722</name>
</gene>
<name>A0AAE4ANN4_9BACT</name>
<evidence type="ECO:0000259" key="2">
    <source>
        <dbReference type="PROSITE" id="PS50056"/>
    </source>
</evidence>
<evidence type="ECO:0000313" key="3">
    <source>
        <dbReference type="EMBL" id="MDQ0289615.1"/>
    </source>
</evidence>
<dbReference type="AlphaFoldDB" id="A0AAE4ANN4"/>
<comment type="similarity">
    <text evidence="1">Belongs to the protein-tyrosine phosphatase family.</text>
</comment>
<dbReference type="PROSITE" id="PS50056">
    <property type="entry name" value="TYR_PHOSPHATASE_2"/>
    <property type="match status" value="1"/>
</dbReference>